<evidence type="ECO:0000259" key="5">
    <source>
        <dbReference type="PROSITE" id="PS50043"/>
    </source>
</evidence>
<dbReference type="Pfam" id="PF00072">
    <property type="entry name" value="Response_reg"/>
    <property type="match status" value="1"/>
</dbReference>
<dbReference type="PRINTS" id="PR00038">
    <property type="entry name" value="HTHLUXR"/>
</dbReference>
<dbReference type="InterPro" id="IPR001789">
    <property type="entry name" value="Sig_transdc_resp-reg_receiver"/>
</dbReference>
<dbReference type="EMBL" id="CAESAO010000036">
    <property type="protein sequence ID" value="CAB4341053.1"/>
    <property type="molecule type" value="Genomic_DNA"/>
</dbReference>
<keyword evidence="4" id="KW-0804">Transcription</keyword>
<dbReference type="SUPFAM" id="SSF46894">
    <property type="entry name" value="C-terminal effector domain of the bipartite response regulators"/>
    <property type="match status" value="1"/>
</dbReference>
<dbReference type="GO" id="GO:0003677">
    <property type="term" value="F:DNA binding"/>
    <property type="evidence" value="ECO:0007669"/>
    <property type="project" value="UniProtKB-KW"/>
</dbReference>
<dbReference type="Pfam" id="PF00196">
    <property type="entry name" value="GerE"/>
    <property type="match status" value="1"/>
</dbReference>
<accession>A0A6J5ZNC7</accession>
<gene>
    <name evidence="7" type="ORF">UFOPK3522_00595</name>
</gene>
<feature type="domain" description="Response regulatory" evidence="6">
    <location>
        <begin position="24"/>
        <end position="142"/>
    </location>
</feature>
<proteinExistence type="predicted"/>
<dbReference type="PROSITE" id="PS00622">
    <property type="entry name" value="HTH_LUXR_1"/>
    <property type="match status" value="1"/>
</dbReference>
<evidence type="ECO:0000256" key="3">
    <source>
        <dbReference type="ARBA" id="ARBA00023125"/>
    </source>
</evidence>
<sequence length="227" mass="23864">MTSAVRRGTQAAPGQDEQANASISVMVAEGHAVVRTALVAVLQSAAGIEVVGAPEGSDATVQTARGNKPDVIIYDPLPPIKATELGASVGLIHAASPDSALMIISESDDPGPAQAALRAGAIGYMLKSDEPEDFLRAVMRAARGVPWVSPRVAIAMTTISDGTAGLTDRELEVVRLVALGYTNKEIAELIHLSVRTVESHRAAILKKLGARTRSEIVRYALDHEMIE</sequence>
<dbReference type="InterPro" id="IPR000792">
    <property type="entry name" value="Tscrpt_reg_LuxR_C"/>
</dbReference>
<dbReference type="InterPro" id="IPR011006">
    <property type="entry name" value="CheY-like_superfamily"/>
</dbReference>
<dbReference type="AlphaFoldDB" id="A0A6J5ZNC7"/>
<dbReference type="GO" id="GO:0000160">
    <property type="term" value="P:phosphorelay signal transduction system"/>
    <property type="evidence" value="ECO:0007669"/>
    <property type="project" value="InterPro"/>
</dbReference>
<evidence type="ECO:0000313" key="7">
    <source>
        <dbReference type="EMBL" id="CAB4341053.1"/>
    </source>
</evidence>
<dbReference type="GO" id="GO:0006355">
    <property type="term" value="P:regulation of DNA-templated transcription"/>
    <property type="evidence" value="ECO:0007669"/>
    <property type="project" value="InterPro"/>
</dbReference>
<keyword evidence="2" id="KW-0805">Transcription regulation</keyword>
<dbReference type="SMART" id="SM00421">
    <property type="entry name" value="HTH_LUXR"/>
    <property type="match status" value="1"/>
</dbReference>
<evidence type="ECO:0000256" key="2">
    <source>
        <dbReference type="ARBA" id="ARBA00023015"/>
    </source>
</evidence>
<evidence type="ECO:0000256" key="1">
    <source>
        <dbReference type="ARBA" id="ARBA00022553"/>
    </source>
</evidence>
<dbReference type="InterPro" id="IPR039420">
    <property type="entry name" value="WalR-like"/>
</dbReference>
<evidence type="ECO:0000259" key="6">
    <source>
        <dbReference type="PROSITE" id="PS50110"/>
    </source>
</evidence>
<dbReference type="PANTHER" id="PTHR43214:SF41">
    <property type="entry name" value="NITRATE_NITRITE RESPONSE REGULATOR PROTEIN NARP"/>
    <property type="match status" value="1"/>
</dbReference>
<reference evidence="7" key="1">
    <citation type="submission" date="2020-05" db="EMBL/GenBank/DDBJ databases">
        <authorList>
            <person name="Chiriac C."/>
            <person name="Salcher M."/>
            <person name="Ghai R."/>
            <person name="Kavagutti S V."/>
        </authorList>
    </citation>
    <scope>NUCLEOTIDE SEQUENCE</scope>
</reference>
<dbReference type="PROSITE" id="PS50110">
    <property type="entry name" value="RESPONSE_REGULATORY"/>
    <property type="match status" value="1"/>
</dbReference>
<dbReference type="InterPro" id="IPR016032">
    <property type="entry name" value="Sig_transdc_resp-reg_C-effctor"/>
</dbReference>
<dbReference type="SMART" id="SM00448">
    <property type="entry name" value="REC"/>
    <property type="match status" value="1"/>
</dbReference>
<protein>
    <submittedName>
        <fullName evidence="7">Unannotated protein</fullName>
    </submittedName>
</protein>
<organism evidence="7">
    <name type="scientific">freshwater metagenome</name>
    <dbReference type="NCBI Taxonomy" id="449393"/>
    <lineage>
        <taxon>unclassified sequences</taxon>
        <taxon>metagenomes</taxon>
        <taxon>ecological metagenomes</taxon>
    </lineage>
</organism>
<evidence type="ECO:0000256" key="4">
    <source>
        <dbReference type="ARBA" id="ARBA00023163"/>
    </source>
</evidence>
<dbReference type="PANTHER" id="PTHR43214">
    <property type="entry name" value="TWO-COMPONENT RESPONSE REGULATOR"/>
    <property type="match status" value="1"/>
</dbReference>
<dbReference type="CDD" id="cd06170">
    <property type="entry name" value="LuxR_C_like"/>
    <property type="match status" value="1"/>
</dbReference>
<dbReference type="Gene3D" id="3.40.50.2300">
    <property type="match status" value="1"/>
</dbReference>
<dbReference type="SUPFAM" id="SSF52172">
    <property type="entry name" value="CheY-like"/>
    <property type="match status" value="1"/>
</dbReference>
<feature type="domain" description="HTH luxR-type" evidence="5">
    <location>
        <begin position="159"/>
        <end position="224"/>
    </location>
</feature>
<keyword evidence="3" id="KW-0238">DNA-binding</keyword>
<dbReference type="CDD" id="cd17535">
    <property type="entry name" value="REC_NarL-like"/>
    <property type="match status" value="1"/>
</dbReference>
<name>A0A6J5ZNC7_9ZZZZ</name>
<keyword evidence="1" id="KW-0597">Phosphoprotein</keyword>
<dbReference type="InterPro" id="IPR058245">
    <property type="entry name" value="NreC/VraR/RcsB-like_REC"/>
</dbReference>
<dbReference type="PROSITE" id="PS50043">
    <property type="entry name" value="HTH_LUXR_2"/>
    <property type="match status" value="1"/>
</dbReference>